<dbReference type="AlphaFoldDB" id="A0A926DFL8"/>
<dbReference type="Pfam" id="PF13407">
    <property type="entry name" value="Peripla_BP_4"/>
    <property type="match status" value="1"/>
</dbReference>
<sequence>MKRKIALLLAIVMLVGLLAACGGDKEPVNPDDGPGSGTTTSKYVIANTPKCIGIEWWDRMQVGNKKFMDATGHEVYQAGPAGNDDTAVQIATIEDCISSGVDIINVIPSDPDACETTLAKAREAGIVVISHEAENMKNVDYDIEAFVNEEYGAHMMDLLAEQMGEEGGYCLMMGSFTMTSHQQWVAGAVKRQEEAYPNMYQVCDPVESAAGGGSGEGSYVIAKEVIAAYPEVKGFIGCDMVDPPGIAMAVEEAGKAGKIAVTGTCLLSVCKQYLENGTIKVFTAWDPAIAGEAMCALGVMVKEGAEIADGVDLGVPGFEDCTLKGNILYGSAWFDCTLENMDDYNF</sequence>
<proteinExistence type="inferred from homology"/>
<protein>
    <submittedName>
        <fullName evidence="5">Autoinducer 2 ABC transporter substrate-binding protein</fullName>
    </submittedName>
</protein>
<evidence type="ECO:0000313" key="6">
    <source>
        <dbReference type="Proteomes" id="UP000620366"/>
    </source>
</evidence>
<evidence type="ECO:0000256" key="2">
    <source>
        <dbReference type="ARBA" id="ARBA00007639"/>
    </source>
</evidence>
<evidence type="ECO:0000259" key="4">
    <source>
        <dbReference type="Pfam" id="PF13407"/>
    </source>
</evidence>
<keyword evidence="6" id="KW-1185">Reference proteome</keyword>
<dbReference type="InterPro" id="IPR050555">
    <property type="entry name" value="Bact_Solute-Bind_Prot2"/>
</dbReference>
<keyword evidence="3" id="KW-0732">Signal</keyword>
<gene>
    <name evidence="5" type="ORF">H8695_09410</name>
</gene>
<comment type="similarity">
    <text evidence="2">Belongs to the bacterial solute-binding protein 2 family.</text>
</comment>
<feature type="chain" id="PRO_5039636289" evidence="3">
    <location>
        <begin position="20"/>
        <end position="346"/>
    </location>
</feature>
<dbReference type="PANTHER" id="PTHR30036">
    <property type="entry name" value="D-XYLOSE-BINDING PERIPLASMIC PROTEIN"/>
    <property type="match status" value="1"/>
</dbReference>
<feature type="domain" description="Periplasmic binding protein" evidence="4">
    <location>
        <begin position="45"/>
        <end position="304"/>
    </location>
</feature>
<accession>A0A926DFL8</accession>
<evidence type="ECO:0000256" key="1">
    <source>
        <dbReference type="ARBA" id="ARBA00004196"/>
    </source>
</evidence>
<comment type="caution">
    <text evidence="5">The sequence shown here is derived from an EMBL/GenBank/DDBJ whole genome shotgun (WGS) entry which is preliminary data.</text>
</comment>
<dbReference type="Proteomes" id="UP000620366">
    <property type="component" value="Unassembled WGS sequence"/>
</dbReference>
<organism evidence="5 6">
    <name type="scientific">Feifania hominis</name>
    <dbReference type="NCBI Taxonomy" id="2763660"/>
    <lineage>
        <taxon>Bacteria</taxon>
        <taxon>Bacillati</taxon>
        <taxon>Bacillota</taxon>
        <taxon>Clostridia</taxon>
        <taxon>Eubacteriales</taxon>
        <taxon>Feifaniaceae</taxon>
        <taxon>Feifania</taxon>
    </lineage>
</organism>
<dbReference type="Gene3D" id="3.40.50.2300">
    <property type="match status" value="2"/>
</dbReference>
<feature type="signal peptide" evidence="3">
    <location>
        <begin position="1"/>
        <end position="19"/>
    </location>
</feature>
<dbReference type="PANTHER" id="PTHR30036:SF7">
    <property type="entry name" value="ABC TRANSPORTER PERIPLASMIC-BINDING PROTEIN YPHF"/>
    <property type="match status" value="1"/>
</dbReference>
<dbReference type="GO" id="GO:0030288">
    <property type="term" value="C:outer membrane-bounded periplasmic space"/>
    <property type="evidence" value="ECO:0007669"/>
    <property type="project" value="TreeGrafter"/>
</dbReference>
<dbReference type="SUPFAM" id="SSF53822">
    <property type="entry name" value="Periplasmic binding protein-like I"/>
    <property type="match status" value="1"/>
</dbReference>
<name>A0A926DFL8_9FIRM</name>
<dbReference type="PROSITE" id="PS51257">
    <property type="entry name" value="PROKAR_LIPOPROTEIN"/>
    <property type="match status" value="1"/>
</dbReference>
<evidence type="ECO:0000256" key="3">
    <source>
        <dbReference type="SAM" id="SignalP"/>
    </source>
</evidence>
<dbReference type="EMBL" id="JACRSP010000004">
    <property type="protein sequence ID" value="MBC8536904.1"/>
    <property type="molecule type" value="Genomic_DNA"/>
</dbReference>
<comment type="subcellular location">
    <subcellularLocation>
        <location evidence="1">Cell envelope</location>
    </subcellularLocation>
</comment>
<dbReference type="RefSeq" id="WP_249300941.1">
    <property type="nucleotide sequence ID" value="NZ_JACRSP010000004.1"/>
</dbReference>
<dbReference type="CDD" id="cd20001">
    <property type="entry name" value="PBP1_LsrB_Quorum_Sensing-like"/>
    <property type="match status" value="1"/>
</dbReference>
<dbReference type="GO" id="GO:0030246">
    <property type="term" value="F:carbohydrate binding"/>
    <property type="evidence" value="ECO:0007669"/>
    <property type="project" value="TreeGrafter"/>
</dbReference>
<evidence type="ECO:0000313" key="5">
    <source>
        <dbReference type="EMBL" id="MBC8536904.1"/>
    </source>
</evidence>
<reference evidence="5" key="1">
    <citation type="submission" date="2020-08" db="EMBL/GenBank/DDBJ databases">
        <title>Genome public.</title>
        <authorList>
            <person name="Liu C."/>
            <person name="Sun Q."/>
        </authorList>
    </citation>
    <scope>NUCLEOTIDE SEQUENCE</scope>
    <source>
        <strain evidence="5">BX7</strain>
    </source>
</reference>
<dbReference type="InterPro" id="IPR028082">
    <property type="entry name" value="Peripla_BP_I"/>
</dbReference>
<dbReference type="InterPro" id="IPR025997">
    <property type="entry name" value="SBP_2_dom"/>
</dbReference>